<dbReference type="PANTHER" id="PTHR15245:SF20">
    <property type="entry name" value="SYMPLEKIN"/>
    <property type="match status" value="1"/>
</dbReference>
<dbReference type="GO" id="GO:0005847">
    <property type="term" value="C:mRNA cleavage and polyadenylation specificity factor complex"/>
    <property type="evidence" value="ECO:0007669"/>
    <property type="project" value="TreeGrafter"/>
</dbReference>
<keyword evidence="2" id="KW-1185">Reference proteome</keyword>
<proteinExistence type="predicted"/>
<evidence type="ECO:0000313" key="3">
    <source>
        <dbReference type="WBParaSite" id="jg19015"/>
    </source>
</evidence>
<dbReference type="Proteomes" id="UP000887574">
    <property type="component" value="Unplaced"/>
</dbReference>
<sequence length="178" mass="20426">MPPVELIVELHRIKTSNFKEYGHLVLNLDLLMVDQAKEFNLNKEVFANSIEHLIEEVPMPSLLFHSLQKVHENYPALNGFLSNVFVKLAQKKIWTDNAELWTAFLKCARAVRSVAFMAVVTQLTLEEFKEYAEYVLPTQPDLLIVLRKFVSSLNAHQQNLISRPVLEHISASEDVKKA</sequence>
<dbReference type="InterPro" id="IPR021850">
    <property type="entry name" value="Symplekin/Pta1"/>
</dbReference>
<protein>
    <submittedName>
        <fullName evidence="3">Symplekin C-terminal domain-containing protein</fullName>
    </submittedName>
</protein>
<dbReference type="Pfam" id="PF12295">
    <property type="entry name" value="Symplekin_C"/>
    <property type="match status" value="1"/>
</dbReference>
<dbReference type="AlphaFoldDB" id="A0A915DGI2"/>
<name>A0A915DGI2_9BILA</name>
<dbReference type="PANTHER" id="PTHR15245">
    <property type="entry name" value="SYMPLEKIN-RELATED"/>
    <property type="match status" value="1"/>
</dbReference>
<organism evidence="2 3">
    <name type="scientific">Ditylenchus dipsaci</name>
    <dbReference type="NCBI Taxonomy" id="166011"/>
    <lineage>
        <taxon>Eukaryota</taxon>
        <taxon>Metazoa</taxon>
        <taxon>Ecdysozoa</taxon>
        <taxon>Nematoda</taxon>
        <taxon>Chromadorea</taxon>
        <taxon>Rhabditida</taxon>
        <taxon>Tylenchina</taxon>
        <taxon>Tylenchomorpha</taxon>
        <taxon>Sphaerularioidea</taxon>
        <taxon>Anguinidae</taxon>
        <taxon>Anguininae</taxon>
        <taxon>Ditylenchus</taxon>
    </lineage>
</organism>
<accession>A0A915DGI2</accession>
<reference evidence="3" key="1">
    <citation type="submission" date="2022-11" db="UniProtKB">
        <authorList>
            <consortium name="WormBaseParasite"/>
        </authorList>
    </citation>
    <scope>IDENTIFICATION</scope>
</reference>
<evidence type="ECO:0000259" key="1">
    <source>
        <dbReference type="Pfam" id="PF12295"/>
    </source>
</evidence>
<feature type="domain" description="Symplekin C-terminal" evidence="1">
    <location>
        <begin position="2"/>
        <end position="132"/>
    </location>
</feature>
<evidence type="ECO:0000313" key="2">
    <source>
        <dbReference type="Proteomes" id="UP000887574"/>
    </source>
</evidence>
<dbReference type="InterPro" id="IPR022075">
    <property type="entry name" value="Symplekin_C"/>
</dbReference>
<dbReference type="WBParaSite" id="jg19015">
    <property type="protein sequence ID" value="jg19015"/>
    <property type="gene ID" value="jg19015"/>
</dbReference>